<dbReference type="GO" id="GO:0016020">
    <property type="term" value="C:membrane"/>
    <property type="evidence" value="ECO:0007669"/>
    <property type="project" value="UniProtKB-SubCell"/>
</dbReference>
<feature type="transmembrane region" description="Helical" evidence="5">
    <location>
        <begin position="200"/>
        <end position="221"/>
    </location>
</feature>
<dbReference type="InterPro" id="IPR050186">
    <property type="entry name" value="TPT_transporter"/>
</dbReference>
<keyword evidence="3 5" id="KW-1133">Transmembrane helix</keyword>
<reference evidence="7" key="1">
    <citation type="submission" date="2021-11" db="EMBL/GenBank/DDBJ databases">
        <authorList>
            <person name="Schell T."/>
        </authorList>
    </citation>
    <scope>NUCLEOTIDE SEQUENCE</scope>
    <source>
        <strain evidence="7">M5</strain>
    </source>
</reference>
<dbReference type="AlphaFoldDB" id="A0A8J2RW44"/>
<evidence type="ECO:0000256" key="5">
    <source>
        <dbReference type="SAM" id="Phobius"/>
    </source>
</evidence>
<keyword evidence="8" id="KW-1185">Reference proteome</keyword>
<dbReference type="Pfam" id="PF03151">
    <property type="entry name" value="TPT"/>
    <property type="match status" value="1"/>
</dbReference>
<feature type="transmembrane region" description="Helical" evidence="5">
    <location>
        <begin position="143"/>
        <end position="162"/>
    </location>
</feature>
<evidence type="ECO:0000313" key="7">
    <source>
        <dbReference type="EMBL" id="CAH0104192.1"/>
    </source>
</evidence>
<dbReference type="PANTHER" id="PTHR11132">
    <property type="entry name" value="SOLUTE CARRIER FAMILY 35"/>
    <property type="match status" value="1"/>
</dbReference>
<feature type="transmembrane region" description="Helical" evidence="5">
    <location>
        <begin position="168"/>
        <end position="188"/>
    </location>
</feature>
<feature type="transmembrane region" description="Helical" evidence="5">
    <location>
        <begin position="81"/>
        <end position="103"/>
    </location>
</feature>
<comment type="subcellular location">
    <subcellularLocation>
        <location evidence="1">Membrane</location>
        <topology evidence="1">Multi-pass membrane protein</topology>
    </subcellularLocation>
</comment>
<keyword evidence="4 5" id="KW-0472">Membrane</keyword>
<keyword evidence="2 5" id="KW-0812">Transmembrane</keyword>
<comment type="caution">
    <text evidence="7">The sequence shown here is derived from an EMBL/GenBank/DDBJ whole genome shotgun (WGS) entry which is preliminary data.</text>
</comment>
<protein>
    <recommendedName>
        <fullName evidence="6">Sugar phosphate transporter domain-containing protein</fullName>
    </recommendedName>
</protein>
<feature type="domain" description="Sugar phosphate transporter" evidence="6">
    <location>
        <begin position="12"/>
        <end position="313"/>
    </location>
</feature>
<evidence type="ECO:0000256" key="2">
    <source>
        <dbReference type="ARBA" id="ARBA00022692"/>
    </source>
</evidence>
<organism evidence="7 8">
    <name type="scientific">Daphnia galeata</name>
    <dbReference type="NCBI Taxonomy" id="27404"/>
    <lineage>
        <taxon>Eukaryota</taxon>
        <taxon>Metazoa</taxon>
        <taxon>Ecdysozoa</taxon>
        <taxon>Arthropoda</taxon>
        <taxon>Crustacea</taxon>
        <taxon>Branchiopoda</taxon>
        <taxon>Diplostraca</taxon>
        <taxon>Cladocera</taxon>
        <taxon>Anomopoda</taxon>
        <taxon>Daphniidae</taxon>
        <taxon>Daphnia</taxon>
    </lineage>
</organism>
<evidence type="ECO:0000256" key="3">
    <source>
        <dbReference type="ARBA" id="ARBA00022989"/>
    </source>
</evidence>
<evidence type="ECO:0000256" key="4">
    <source>
        <dbReference type="ARBA" id="ARBA00023136"/>
    </source>
</evidence>
<proteinExistence type="predicted"/>
<feature type="transmembrane region" description="Helical" evidence="5">
    <location>
        <begin position="12"/>
        <end position="30"/>
    </location>
</feature>
<dbReference type="OrthoDB" id="6418713at2759"/>
<feature type="transmembrane region" description="Helical" evidence="5">
    <location>
        <begin position="296"/>
        <end position="313"/>
    </location>
</feature>
<feature type="transmembrane region" description="Helical" evidence="5">
    <location>
        <begin position="115"/>
        <end position="136"/>
    </location>
</feature>
<name>A0A8J2RW44_9CRUS</name>
<evidence type="ECO:0000256" key="1">
    <source>
        <dbReference type="ARBA" id="ARBA00004141"/>
    </source>
</evidence>
<dbReference type="InterPro" id="IPR004853">
    <property type="entry name" value="Sugar_P_trans_dom"/>
</dbReference>
<evidence type="ECO:0000259" key="6">
    <source>
        <dbReference type="Pfam" id="PF03151"/>
    </source>
</evidence>
<feature type="transmembrane region" description="Helical" evidence="5">
    <location>
        <begin position="241"/>
        <end position="262"/>
    </location>
</feature>
<evidence type="ECO:0000313" key="8">
    <source>
        <dbReference type="Proteomes" id="UP000789390"/>
    </source>
</evidence>
<accession>A0A8J2RW44</accession>
<gene>
    <name evidence="7" type="ORF">DGAL_LOCUS6911</name>
</gene>
<sequence>MTDRRQIREATRIVILCVFWYLISSSNNVIGKWVLNEFPYPMTLTMVQLLSISLYSGPLLKCWNIRPGLQSSFSKDYYWKLIIPLAFGKFLSSVFSHISIWKVPVSFAHTGTKTMIVFSNVKASMPLFTVVLSRVLMGEKQTLPVYLSLIPIIMGVAIATVTEISFDVIGMWSALVATCGFSLQNIFSKKVLHDTGVHHLRLLHMLGQLALLMFTPVWAIFDLWKIIQHTNIEPDTNMFMIFTYLFLDGLLNWLQNVVAFSLLHLVTPLTYAVANASKRIAVISFSLFMLRNPVTSTNVAGMALAIFGVLYYNKAKYDANLQKKKFTVLPLVDHSNGGVVGHKFALNRFQHI</sequence>
<dbReference type="Proteomes" id="UP000789390">
    <property type="component" value="Unassembled WGS sequence"/>
</dbReference>
<dbReference type="EMBL" id="CAKKLH010000127">
    <property type="protein sequence ID" value="CAH0104192.1"/>
    <property type="molecule type" value="Genomic_DNA"/>
</dbReference>